<evidence type="ECO:0000256" key="1">
    <source>
        <dbReference type="ARBA" id="ARBA00022729"/>
    </source>
</evidence>
<gene>
    <name evidence="4" type="ORF">RNZ46_07755</name>
</gene>
<dbReference type="Pfam" id="PF18962">
    <property type="entry name" value="Por_Secre_tail"/>
    <property type="match status" value="1"/>
</dbReference>
<feature type="signal peptide" evidence="2">
    <location>
        <begin position="1"/>
        <end position="19"/>
    </location>
</feature>
<dbReference type="AlphaFoldDB" id="A0AA97HT46"/>
<dbReference type="KEGG" id="hws:RNZ46_07755"/>
<dbReference type="EMBL" id="CP136521">
    <property type="protein sequence ID" value="WOD45153.1"/>
    <property type="molecule type" value="Genomic_DNA"/>
</dbReference>
<dbReference type="InterPro" id="IPR026444">
    <property type="entry name" value="Secre_tail"/>
</dbReference>
<name>A0AA97HT46_9FLAO</name>
<keyword evidence="1 2" id="KW-0732">Signal</keyword>
<dbReference type="RefSeq" id="WP_316984809.1">
    <property type="nucleotide sequence ID" value="NZ_CP136521.1"/>
</dbReference>
<organism evidence="4 5">
    <name type="scientific">Hwangdonia lutea</name>
    <dbReference type="NCBI Taxonomy" id="3075823"/>
    <lineage>
        <taxon>Bacteria</taxon>
        <taxon>Pseudomonadati</taxon>
        <taxon>Bacteroidota</taxon>
        <taxon>Flavobacteriia</taxon>
        <taxon>Flavobacteriales</taxon>
        <taxon>Flavobacteriaceae</taxon>
        <taxon>Hwangdonia</taxon>
    </lineage>
</organism>
<sequence length="318" mass="33792">MKKLYFLFTALLIGSVSYGQTLLEDDFDYGASAGDLTTISGGNWVNHSGSTTVLYDTSSLTMVNYPSSGVGGSATITGSNSEDVNRTFTEQTSGTIYFSALVSISAVGSGNYFFHLKDTGNQFRARIGAKDDGSGKILFGIGATSSTLSYGTTPFDLNTTYLIVGSFNIDTGLSNLYILSSHSATEPGVPEATNTSANTAAMSAVAFRQSSNIPVATIDGVRVGTTWNNTVVSTVLNTKNNQIEGFSMYPNPTNKGYVNISSRSNSNMEVSVYDILGKQVINATVTNKRLDVSNLNTGVYIMRVAQDEASITKKLVIQ</sequence>
<feature type="chain" id="PRO_5041681641" evidence="2">
    <location>
        <begin position="20"/>
        <end position="318"/>
    </location>
</feature>
<evidence type="ECO:0000256" key="2">
    <source>
        <dbReference type="SAM" id="SignalP"/>
    </source>
</evidence>
<feature type="domain" description="Secretion system C-terminal sorting" evidence="3">
    <location>
        <begin position="248"/>
        <end position="317"/>
    </location>
</feature>
<reference evidence="5" key="1">
    <citation type="submission" date="2024-06" db="EMBL/GenBank/DDBJ databases">
        <title>Hwangdonia haimaensis gen. nov., sp. nov., a member of the family Flavobacteriaceae isolated from the haima cold seep.</title>
        <authorList>
            <person name="Li J."/>
        </authorList>
    </citation>
    <scope>NUCLEOTIDE SEQUENCE [LARGE SCALE GENOMIC DNA]</scope>
    <source>
        <strain evidence="5">SCSIO 19198</strain>
    </source>
</reference>
<evidence type="ECO:0000259" key="3">
    <source>
        <dbReference type="Pfam" id="PF18962"/>
    </source>
</evidence>
<protein>
    <submittedName>
        <fullName evidence="4">T9SS type A sorting domain-containing protein</fullName>
    </submittedName>
</protein>
<proteinExistence type="predicted"/>
<keyword evidence="5" id="KW-1185">Reference proteome</keyword>
<accession>A0AA97HT46</accession>
<evidence type="ECO:0000313" key="5">
    <source>
        <dbReference type="Proteomes" id="UP001302486"/>
    </source>
</evidence>
<dbReference type="Proteomes" id="UP001302486">
    <property type="component" value="Chromosome"/>
</dbReference>
<evidence type="ECO:0000313" key="4">
    <source>
        <dbReference type="EMBL" id="WOD45153.1"/>
    </source>
</evidence>
<dbReference type="NCBIfam" id="TIGR04183">
    <property type="entry name" value="Por_Secre_tail"/>
    <property type="match status" value="1"/>
</dbReference>